<protein>
    <recommendedName>
        <fullName evidence="4">DUF4386 family protein</fullName>
    </recommendedName>
</protein>
<evidence type="ECO:0008006" key="4">
    <source>
        <dbReference type="Google" id="ProtNLM"/>
    </source>
</evidence>
<proteinExistence type="predicted"/>
<sequence length="228" mass="22696">MTTTHRRLLALGGAALAASGITGLAGGMLHPVVDGQSHSAASLAAGGGPPAYALLYGGAILLMLGLPAVTAWLADRVGVLGLVGLTLYFVGNALSAQSHLVVEGFVARELAGIPGVVPDPVLHADRGSIVAAPSFALLQVIGGLVFVAGVLLTGIALLRRGAGIPWWVGAAFVASAIGVLIPLPEAPVLTGLQVELFEAIGTVGLGVLAIRAARTPSTAPRRDPVPVG</sequence>
<organism evidence="2 3">
    <name type="scientific">Actinomycetospora atypica</name>
    <dbReference type="NCBI Taxonomy" id="1290095"/>
    <lineage>
        <taxon>Bacteria</taxon>
        <taxon>Bacillati</taxon>
        <taxon>Actinomycetota</taxon>
        <taxon>Actinomycetes</taxon>
        <taxon>Pseudonocardiales</taxon>
        <taxon>Pseudonocardiaceae</taxon>
        <taxon>Actinomycetospora</taxon>
    </lineage>
</organism>
<evidence type="ECO:0000256" key="1">
    <source>
        <dbReference type="SAM" id="Phobius"/>
    </source>
</evidence>
<dbReference type="Proteomes" id="UP001595947">
    <property type="component" value="Unassembled WGS sequence"/>
</dbReference>
<gene>
    <name evidence="2" type="ORF">ACFPBZ_11430</name>
</gene>
<name>A0ABV9YNB1_9PSEU</name>
<feature type="transmembrane region" description="Helical" evidence="1">
    <location>
        <begin position="135"/>
        <end position="157"/>
    </location>
</feature>
<feature type="transmembrane region" description="Helical" evidence="1">
    <location>
        <begin position="77"/>
        <end position="96"/>
    </location>
</feature>
<comment type="caution">
    <text evidence="2">The sequence shown here is derived from an EMBL/GenBank/DDBJ whole genome shotgun (WGS) entry which is preliminary data.</text>
</comment>
<keyword evidence="1" id="KW-0472">Membrane</keyword>
<keyword evidence="1" id="KW-0812">Transmembrane</keyword>
<feature type="transmembrane region" description="Helical" evidence="1">
    <location>
        <begin position="51"/>
        <end position="70"/>
    </location>
</feature>
<evidence type="ECO:0000313" key="3">
    <source>
        <dbReference type="Proteomes" id="UP001595947"/>
    </source>
</evidence>
<accession>A0ABV9YNB1</accession>
<reference evidence="3" key="1">
    <citation type="journal article" date="2019" name="Int. J. Syst. Evol. Microbiol.">
        <title>The Global Catalogue of Microorganisms (GCM) 10K type strain sequencing project: providing services to taxonomists for standard genome sequencing and annotation.</title>
        <authorList>
            <consortium name="The Broad Institute Genomics Platform"/>
            <consortium name="The Broad Institute Genome Sequencing Center for Infectious Disease"/>
            <person name="Wu L."/>
            <person name="Ma J."/>
        </authorList>
    </citation>
    <scope>NUCLEOTIDE SEQUENCE [LARGE SCALE GENOMIC DNA]</scope>
    <source>
        <strain evidence="3">CGMCC 4.7093</strain>
    </source>
</reference>
<keyword evidence="3" id="KW-1185">Reference proteome</keyword>
<dbReference type="EMBL" id="JBHSIV010000010">
    <property type="protein sequence ID" value="MFC5062819.1"/>
    <property type="molecule type" value="Genomic_DNA"/>
</dbReference>
<evidence type="ECO:0000313" key="2">
    <source>
        <dbReference type="EMBL" id="MFC5062819.1"/>
    </source>
</evidence>
<keyword evidence="1" id="KW-1133">Transmembrane helix</keyword>
<feature type="transmembrane region" description="Helical" evidence="1">
    <location>
        <begin position="164"/>
        <end position="184"/>
    </location>
</feature>
<feature type="transmembrane region" description="Helical" evidence="1">
    <location>
        <begin position="196"/>
        <end position="213"/>
    </location>
</feature>
<dbReference type="RefSeq" id="WP_378036173.1">
    <property type="nucleotide sequence ID" value="NZ_JBHSIV010000010.1"/>
</dbReference>